<organism evidence="2 3">
    <name type="scientific">Zophobas morio</name>
    <dbReference type="NCBI Taxonomy" id="2755281"/>
    <lineage>
        <taxon>Eukaryota</taxon>
        <taxon>Metazoa</taxon>
        <taxon>Ecdysozoa</taxon>
        <taxon>Arthropoda</taxon>
        <taxon>Hexapoda</taxon>
        <taxon>Insecta</taxon>
        <taxon>Pterygota</taxon>
        <taxon>Neoptera</taxon>
        <taxon>Endopterygota</taxon>
        <taxon>Coleoptera</taxon>
        <taxon>Polyphaga</taxon>
        <taxon>Cucujiformia</taxon>
        <taxon>Tenebrionidae</taxon>
        <taxon>Zophobas</taxon>
    </lineage>
</organism>
<dbReference type="PANTHER" id="PTHR37685">
    <property type="entry name" value="GEO11136P1-RELATED"/>
    <property type="match status" value="1"/>
</dbReference>
<dbReference type="InterPro" id="IPR031734">
    <property type="entry name" value="MBF2"/>
</dbReference>
<feature type="chain" id="PRO_5041272700" evidence="1">
    <location>
        <begin position="20"/>
        <end position="177"/>
    </location>
</feature>
<dbReference type="Proteomes" id="UP001168821">
    <property type="component" value="Unassembled WGS sequence"/>
</dbReference>
<evidence type="ECO:0000256" key="1">
    <source>
        <dbReference type="SAM" id="SignalP"/>
    </source>
</evidence>
<comment type="caution">
    <text evidence="2">The sequence shown here is derived from an EMBL/GenBank/DDBJ whole genome shotgun (WGS) entry which is preliminary data.</text>
</comment>
<keyword evidence="3" id="KW-1185">Reference proteome</keyword>
<reference evidence="2" key="1">
    <citation type="journal article" date="2023" name="G3 (Bethesda)">
        <title>Whole genome assemblies of Zophobas morio and Tenebrio molitor.</title>
        <authorList>
            <person name="Kaur S."/>
            <person name="Stinson S.A."/>
            <person name="diCenzo G.C."/>
        </authorList>
    </citation>
    <scope>NUCLEOTIDE SEQUENCE</scope>
    <source>
        <strain evidence="2">QUZm001</strain>
    </source>
</reference>
<dbReference type="Pfam" id="PF15868">
    <property type="entry name" value="MBF2"/>
    <property type="match status" value="1"/>
</dbReference>
<dbReference type="AlphaFoldDB" id="A0AA38HUZ7"/>
<evidence type="ECO:0000313" key="2">
    <source>
        <dbReference type="EMBL" id="KAJ3644055.1"/>
    </source>
</evidence>
<gene>
    <name evidence="2" type="ORF">Zmor_026729</name>
</gene>
<sequence>MKVLVLVLSLFALFLWVQAQVHYVPAHVLIPTLNISTVQILHNATINNKTEPRNHTGYNNPLLNKTGDQNFNQTNSNGDLIVGKIHPMDHRLFKQIYWKTGRWWSGREKIIQYPADLPGSYGRHETISAIRAFNQFYDGLNSKAELVSGGVGKRFAKIKLSSTWGKGFRYLVVIYGH</sequence>
<evidence type="ECO:0000313" key="3">
    <source>
        <dbReference type="Proteomes" id="UP001168821"/>
    </source>
</evidence>
<keyword evidence="1" id="KW-0732">Signal</keyword>
<proteinExistence type="predicted"/>
<feature type="signal peptide" evidence="1">
    <location>
        <begin position="1"/>
        <end position="19"/>
    </location>
</feature>
<protein>
    <submittedName>
        <fullName evidence="2">Uncharacterized protein</fullName>
    </submittedName>
</protein>
<dbReference type="EMBL" id="JALNTZ010000008">
    <property type="protein sequence ID" value="KAJ3644055.1"/>
    <property type="molecule type" value="Genomic_DNA"/>
</dbReference>
<name>A0AA38HUZ7_9CUCU</name>
<dbReference type="PANTHER" id="PTHR37685:SF1">
    <property type="entry name" value="GEO11136P1-RELATED"/>
    <property type="match status" value="1"/>
</dbReference>
<accession>A0AA38HUZ7</accession>